<protein>
    <recommendedName>
        <fullName evidence="5">Integral membrane protein</fullName>
    </recommendedName>
</protein>
<keyword evidence="4" id="KW-1185">Reference proteome</keyword>
<dbReference type="AlphaFoldDB" id="A0A2P4YX91"/>
<reference evidence="3 4" key="1">
    <citation type="submission" date="2014-04" db="EMBL/GenBank/DDBJ databases">
        <title>Comparative Genomics of Cryptosporidium Species.</title>
        <authorList>
            <person name="Silva J.C."/>
            <person name="Su Q."/>
            <person name="Chalmers R."/>
            <person name="Chibucos M.C."/>
            <person name="Elwin K."/>
            <person name="Godinez A."/>
            <person name="Guo F."/>
            <person name="Huynh K."/>
            <person name="Orvis J."/>
            <person name="Ott S."/>
            <person name="Sadzewicz L."/>
            <person name="Sengamalay N."/>
            <person name="Shetty A."/>
            <person name="Sun M."/>
            <person name="Tallon L."/>
            <person name="Xiao L."/>
            <person name="Zhang H."/>
            <person name="Fraser C.M."/>
            <person name="Zhu G."/>
            <person name="Kissinger J."/>
            <person name="Widmer G."/>
        </authorList>
    </citation>
    <scope>NUCLEOTIDE SEQUENCE [LARGE SCALE GENOMIC DNA]</scope>
    <source>
        <strain evidence="3 4">UKMEL1</strain>
    </source>
</reference>
<sequence>MIFSLLLLLSLLISVNFIQCEEFENYNDKIFKSKAAKISQSNKYNTIRKADIVLNTPENTEELFNKINKIANFQILNLSEVNALREFNEYERAKKLIQRSTPSVQRLTYSSIFIKESSEHLRFACINSLHLSMAERLIIQSSKFSFAINRNQALKTRSQVPHITVVQNKHNNDLRSALEGLISNSEKAEMKRQKCQGNELGLKQVKEKKKLVVQEEFVKSVIDSIKQKQGLLKEEMLSSNSVDLVIPQPPNKSSDLDFEDDNQGKTNDFKNNTASRSLFQNLKIPTIDDSLSANNHLNGDKTLRKLPPGAELELEEFFAKQSKGTFGKNSPRASSGCGSKQLILSKNNKSAKNGNPYKPSESKRNIPYLVGTSRMTSADSQLIAGILGESSSSLSQ</sequence>
<name>A0A2P4YX91_9CRYT</name>
<feature type="region of interest" description="Disordered" evidence="1">
    <location>
        <begin position="345"/>
        <end position="371"/>
    </location>
</feature>
<evidence type="ECO:0008006" key="5">
    <source>
        <dbReference type="Google" id="ProtNLM"/>
    </source>
</evidence>
<dbReference type="EMBL" id="JIBK01000003">
    <property type="protein sequence ID" value="POM82434.1"/>
    <property type="molecule type" value="Genomic_DNA"/>
</dbReference>
<feature type="signal peptide" evidence="2">
    <location>
        <begin position="1"/>
        <end position="20"/>
    </location>
</feature>
<keyword evidence="2" id="KW-0732">Signal</keyword>
<feature type="chain" id="PRO_5015132019" description="Integral membrane protein" evidence="2">
    <location>
        <begin position="21"/>
        <end position="396"/>
    </location>
</feature>
<evidence type="ECO:0000313" key="3">
    <source>
        <dbReference type="EMBL" id="POM82434.1"/>
    </source>
</evidence>
<comment type="caution">
    <text evidence="3">The sequence shown here is derived from an EMBL/GenBank/DDBJ whole genome shotgun (WGS) entry which is preliminary data.</text>
</comment>
<organism evidence="3 4">
    <name type="scientific">Cryptosporidium meleagridis</name>
    <dbReference type="NCBI Taxonomy" id="93969"/>
    <lineage>
        <taxon>Eukaryota</taxon>
        <taxon>Sar</taxon>
        <taxon>Alveolata</taxon>
        <taxon>Apicomplexa</taxon>
        <taxon>Conoidasida</taxon>
        <taxon>Coccidia</taxon>
        <taxon>Eucoccidiorida</taxon>
        <taxon>Eimeriorina</taxon>
        <taxon>Cryptosporidiidae</taxon>
        <taxon>Cryptosporidium</taxon>
    </lineage>
</organism>
<accession>A0A2P4YX91</accession>
<gene>
    <name evidence="3" type="ORF">CmeUKMEL1_02375</name>
</gene>
<dbReference type="OrthoDB" id="344211at2759"/>
<feature type="region of interest" description="Disordered" evidence="1">
    <location>
        <begin position="243"/>
        <end position="272"/>
    </location>
</feature>
<evidence type="ECO:0000256" key="2">
    <source>
        <dbReference type="SAM" id="SignalP"/>
    </source>
</evidence>
<evidence type="ECO:0000256" key="1">
    <source>
        <dbReference type="SAM" id="MobiDB-lite"/>
    </source>
</evidence>
<dbReference type="Proteomes" id="UP000236928">
    <property type="component" value="Unassembled WGS sequence"/>
</dbReference>
<dbReference type="VEuPathDB" id="CryptoDB:CmeUKMEL1_02375"/>
<proteinExistence type="predicted"/>
<evidence type="ECO:0000313" key="4">
    <source>
        <dbReference type="Proteomes" id="UP000236928"/>
    </source>
</evidence>